<organism evidence="1">
    <name type="scientific">Fig closterovirus 1</name>
    <dbReference type="NCBI Taxonomy" id="2809010"/>
    <lineage>
        <taxon>Viruses</taxon>
        <taxon>Riboviria</taxon>
        <taxon>Orthornavirae</taxon>
        <taxon>Kitrinoviricota</taxon>
        <taxon>Alsuviricetes</taxon>
        <taxon>Martellivirales</taxon>
        <taxon>Closteroviridae</taxon>
        <taxon>Closterovirus</taxon>
    </lineage>
</organism>
<name>A0A8A0Y1I3_9CLOS</name>
<dbReference type="EMBL" id="MW489855">
    <property type="protein sequence ID" value="QSQ86317.1"/>
    <property type="molecule type" value="Genomic_RNA"/>
</dbReference>
<accession>A0A8A0Y1I3</accession>
<proteinExistence type="predicted"/>
<protein>
    <submittedName>
        <fullName evidence="1">p22</fullName>
    </submittedName>
</protein>
<reference evidence="1" key="1">
    <citation type="submission" date="2021-01" db="EMBL/GenBank/DDBJ databases">
        <title>Figuring out RNA genome size: A New Fig closterovirus with the largest plant RNA virus sequence.</title>
        <authorList>
            <person name="Debat H."/>
            <person name="Bejerman N."/>
        </authorList>
    </citation>
    <scope>NUCLEOTIDE SEQUENCE</scope>
    <source>
        <strain evidence="1">Figclo</strain>
    </source>
</reference>
<sequence length="189" mass="22007">MDRNFLRRPLLLRNIVVQRLTRSIISFYFFDINNDIYLVHNRNDQHRDIPLCFEKIAILFFDGSYLDVSGSIFRKIYNDIVDVKMLNTLSNNINSNTLRILLSDMLVIVPLRYITLTPETKESIRKVVLGTGYLYIPVLGSSNNLTLNIHTNRFWPSRYCSSVTILENEIRDVVKDGYVIDHISLCDTS</sequence>
<evidence type="ECO:0000313" key="1">
    <source>
        <dbReference type="EMBL" id="QSQ86317.1"/>
    </source>
</evidence>